<proteinExistence type="predicted"/>
<evidence type="ECO:0000313" key="1">
    <source>
        <dbReference type="EMBL" id="KDR13152.1"/>
    </source>
</evidence>
<dbReference type="Proteomes" id="UP000027135">
    <property type="component" value="Unassembled WGS sequence"/>
</dbReference>
<name>A0A067QTN6_ZOONE</name>
<sequence length="103" mass="11643">MTTQASLLFEYSTLIDQTSRITQCGICGRVVDSSSGTVILLCHIGKVYLLFEKKAYQLPVVNINSNNDGLKAKLSLVLFKHHTMKMYRVVEEVPVFHDLGIRR</sequence>
<evidence type="ECO:0000313" key="2">
    <source>
        <dbReference type="Proteomes" id="UP000027135"/>
    </source>
</evidence>
<dbReference type="AlphaFoldDB" id="A0A067QTN6"/>
<reference evidence="1 2" key="1">
    <citation type="journal article" date="2014" name="Nat. Commun.">
        <title>Molecular traces of alternative social organization in a termite genome.</title>
        <authorList>
            <person name="Terrapon N."/>
            <person name="Li C."/>
            <person name="Robertson H.M."/>
            <person name="Ji L."/>
            <person name="Meng X."/>
            <person name="Booth W."/>
            <person name="Chen Z."/>
            <person name="Childers C.P."/>
            <person name="Glastad K.M."/>
            <person name="Gokhale K."/>
            <person name="Gowin J."/>
            <person name="Gronenberg W."/>
            <person name="Hermansen R.A."/>
            <person name="Hu H."/>
            <person name="Hunt B.G."/>
            <person name="Huylmans A.K."/>
            <person name="Khalil S.M."/>
            <person name="Mitchell R.D."/>
            <person name="Munoz-Torres M.C."/>
            <person name="Mustard J.A."/>
            <person name="Pan H."/>
            <person name="Reese J.T."/>
            <person name="Scharf M.E."/>
            <person name="Sun F."/>
            <person name="Vogel H."/>
            <person name="Xiao J."/>
            <person name="Yang W."/>
            <person name="Yang Z."/>
            <person name="Yang Z."/>
            <person name="Zhou J."/>
            <person name="Zhu J."/>
            <person name="Brent C.S."/>
            <person name="Elsik C.G."/>
            <person name="Goodisman M.A."/>
            <person name="Liberles D.A."/>
            <person name="Roe R.M."/>
            <person name="Vargo E.L."/>
            <person name="Vilcinskas A."/>
            <person name="Wang J."/>
            <person name="Bornberg-Bauer E."/>
            <person name="Korb J."/>
            <person name="Zhang G."/>
            <person name="Liebig J."/>
        </authorList>
    </citation>
    <scope>NUCLEOTIDE SEQUENCE [LARGE SCALE GENOMIC DNA]</scope>
    <source>
        <tissue evidence="1">Whole organism</tissue>
    </source>
</reference>
<keyword evidence="2" id="KW-1185">Reference proteome</keyword>
<organism evidence="1 2">
    <name type="scientific">Zootermopsis nevadensis</name>
    <name type="common">Dampwood termite</name>
    <dbReference type="NCBI Taxonomy" id="136037"/>
    <lineage>
        <taxon>Eukaryota</taxon>
        <taxon>Metazoa</taxon>
        <taxon>Ecdysozoa</taxon>
        <taxon>Arthropoda</taxon>
        <taxon>Hexapoda</taxon>
        <taxon>Insecta</taxon>
        <taxon>Pterygota</taxon>
        <taxon>Neoptera</taxon>
        <taxon>Polyneoptera</taxon>
        <taxon>Dictyoptera</taxon>
        <taxon>Blattodea</taxon>
        <taxon>Blattoidea</taxon>
        <taxon>Termitoidae</taxon>
        <taxon>Termopsidae</taxon>
        <taxon>Zootermopsis</taxon>
    </lineage>
</organism>
<gene>
    <name evidence="1" type="ORF">L798_11335</name>
</gene>
<protein>
    <submittedName>
        <fullName evidence="1">Uncharacterized protein</fullName>
    </submittedName>
</protein>
<dbReference type="InParanoid" id="A0A067QTN6"/>
<accession>A0A067QTN6</accession>
<dbReference type="EMBL" id="KK852965">
    <property type="protein sequence ID" value="KDR13152.1"/>
    <property type="molecule type" value="Genomic_DNA"/>
</dbReference>